<dbReference type="EMBL" id="BLLF01005007">
    <property type="protein sequence ID" value="GFH30595.1"/>
    <property type="molecule type" value="Genomic_DNA"/>
</dbReference>
<reference evidence="1 2" key="1">
    <citation type="submission" date="2020-02" db="EMBL/GenBank/DDBJ databases">
        <title>Draft genome sequence of Haematococcus lacustris strain NIES-144.</title>
        <authorList>
            <person name="Morimoto D."/>
            <person name="Nakagawa S."/>
            <person name="Yoshida T."/>
            <person name="Sawayama S."/>
        </authorList>
    </citation>
    <scope>NUCLEOTIDE SEQUENCE [LARGE SCALE GENOMIC DNA]</scope>
    <source>
        <strain evidence="1 2">NIES-144</strain>
    </source>
</reference>
<evidence type="ECO:0000313" key="2">
    <source>
        <dbReference type="Proteomes" id="UP000485058"/>
    </source>
</evidence>
<protein>
    <submittedName>
        <fullName evidence="1">Uncharacterized protein</fullName>
    </submittedName>
</protein>
<dbReference type="Proteomes" id="UP000485058">
    <property type="component" value="Unassembled WGS sequence"/>
</dbReference>
<proteinExistence type="predicted"/>
<comment type="caution">
    <text evidence="1">The sequence shown here is derived from an EMBL/GenBank/DDBJ whole genome shotgun (WGS) entry which is preliminary data.</text>
</comment>
<accession>A0A6A0AD18</accession>
<gene>
    <name evidence="1" type="ORF">HaLaN_29478</name>
</gene>
<keyword evidence="2" id="KW-1185">Reference proteome</keyword>
<sequence length="95" mass="9927">MVPTRGGQLAWRRQPEMNRAPTRRLGCSSDDITAGINMAATALAPEDSAQHHISFTTGCSGGGCHGTDVNAGETRRLCADAPGGAAPLPCCRHWP</sequence>
<organism evidence="1 2">
    <name type="scientific">Haematococcus lacustris</name>
    <name type="common">Green alga</name>
    <name type="synonym">Haematococcus pluvialis</name>
    <dbReference type="NCBI Taxonomy" id="44745"/>
    <lineage>
        <taxon>Eukaryota</taxon>
        <taxon>Viridiplantae</taxon>
        <taxon>Chlorophyta</taxon>
        <taxon>core chlorophytes</taxon>
        <taxon>Chlorophyceae</taxon>
        <taxon>CS clade</taxon>
        <taxon>Chlamydomonadales</taxon>
        <taxon>Haematococcaceae</taxon>
        <taxon>Haematococcus</taxon>
    </lineage>
</organism>
<name>A0A6A0AD18_HAELA</name>
<evidence type="ECO:0000313" key="1">
    <source>
        <dbReference type="EMBL" id="GFH30595.1"/>
    </source>
</evidence>
<dbReference type="AlphaFoldDB" id="A0A6A0AD18"/>
<feature type="non-terminal residue" evidence="1">
    <location>
        <position position="95"/>
    </location>
</feature>